<reference evidence="3" key="1">
    <citation type="submission" date="2021-02" db="EMBL/GenBank/DDBJ databases">
        <authorList>
            <person name="Nowell W R."/>
        </authorList>
    </citation>
    <scope>NUCLEOTIDE SEQUENCE</scope>
</reference>
<evidence type="ECO:0000313" key="4">
    <source>
        <dbReference type="Proteomes" id="UP000663881"/>
    </source>
</evidence>
<protein>
    <recommendedName>
        <fullName evidence="2">PLAT domain-containing protein</fullName>
    </recommendedName>
</protein>
<proteinExistence type="predicted"/>
<dbReference type="InterPro" id="IPR001024">
    <property type="entry name" value="PLAT/LH2_dom"/>
</dbReference>
<dbReference type="AlphaFoldDB" id="A0A820T7H4"/>
<gene>
    <name evidence="3" type="ORF">OKA104_LOCUS54990</name>
</gene>
<comment type="caution">
    <text evidence="1">Lacks conserved residue(s) required for the propagation of feature annotation.</text>
</comment>
<sequence length="124" mass="14365">ITTWKSGVKSTIIYLIHIRTGYQGASLNFRFGSVYLYLKFYGDSGVSNEIPLHIPMEQSFYLKSNQTDTFEIGQTMTSVIGQISSIDIYHNGKKEDFWSIDWIQIKDITTNKSFKYQILTEINF</sequence>
<dbReference type="Proteomes" id="UP000663881">
    <property type="component" value="Unassembled WGS sequence"/>
</dbReference>
<dbReference type="PROSITE" id="PS50095">
    <property type="entry name" value="PLAT"/>
    <property type="match status" value="1"/>
</dbReference>
<dbReference type="InterPro" id="IPR036392">
    <property type="entry name" value="PLAT/LH2_dom_sf"/>
</dbReference>
<dbReference type="SUPFAM" id="SSF49723">
    <property type="entry name" value="Lipase/lipooxygenase domain (PLAT/LH2 domain)"/>
    <property type="match status" value="1"/>
</dbReference>
<evidence type="ECO:0000256" key="1">
    <source>
        <dbReference type="PROSITE-ProRule" id="PRU00152"/>
    </source>
</evidence>
<evidence type="ECO:0000313" key="3">
    <source>
        <dbReference type="EMBL" id="CAF4466513.1"/>
    </source>
</evidence>
<feature type="domain" description="PLAT" evidence="2">
    <location>
        <begin position="12"/>
        <end position="124"/>
    </location>
</feature>
<name>A0A820T7H4_9BILA</name>
<dbReference type="Gene3D" id="2.60.60.20">
    <property type="entry name" value="PLAT/LH2 domain"/>
    <property type="match status" value="1"/>
</dbReference>
<accession>A0A820T7H4</accession>
<comment type="caution">
    <text evidence="3">The sequence shown here is derived from an EMBL/GenBank/DDBJ whole genome shotgun (WGS) entry which is preliminary data.</text>
</comment>
<feature type="non-terminal residue" evidence="3">
    <location>
        <position position="1"/>
    </location>
</feature>
<feature type="non-terminal residue" evidence="3">
    <location>
        <position position="124"/>
    </location>
</feature>
<organism evidence="3 4">
    <name type="scientific">Adineta steineri</name>
    <dbReference type="NCBI Taxonomy" id="433720"/>
    <lineage>
        <taxon>Eukaryota</taxon>
        <taxon>Metazoa</taxon>
        <taxon>Spiralia</taxon>
        <taxon>Gnathifera</taxon>
        <taxon>Rotifera</taxon>
        <taxon>Eurotatoria</taxon>
        <taxon>Bdelloidea</taxon>
        <taxon>Adinetida</taxon>
        <taxon>Adinetidae</taxon>
        <taxon>Adineta</taxon>
    </lineage>
</organism>
<evidence type="ECO:0000259" key="2">
    <source>
        <dbReference type="PROSITE" id="PS50095"/>
    </source>
</evidence>
<dbReference type="EMBL" id="CAJOAY010037848">
    <property type="protein sequence ID" value="CAF4466513.1"/>
    <property type="molecule type" value="Genomic_DNA"/>
</dbReference>